<keyword evidence="1" id="KW-0131">Cell cycle</keyword>
<dbReference type="Proteomes" id="UP000254712">
    <property type="component" value="Unassembled WGS sequence"/>
</dbReference>
<keyword evidence="1" id="KW-0132">Cell division</keyword>
<evidence type="ECO:0000313" key="2">
    <source>
        <dbReference type="Proteomes" id="UP000254712"/>
    </source>
</evidence>
<protein>
    <submittedName>
        <fullName evidence="1">Cell division inhibitor</fullName>
    </submittedName>
</protein>
<reference evidence="1 2" key="1">
    <citation type="submission" date="2018-06" db="EMBL/GenBank/DDBJ databases">
        <authorList>
            <consortium name="Pathogen Informatics"/>
            <person name="Doyle S."/>
        </authorList>
    </citation>
    <scope>NUCLEOTIDE SEQUENCE [LARGE SCALE GENOMIC DNA]</scope>
    <source>
        <strain evidence="1 2">NCTC8261</strain>
    </source>
</reference>
<dbReference type="GO" id="GO:0051301">
    <property type="term" value="P:cell division"/>
    <property type="evidence" value="ECO:0007669"/>
    <property type="project" value="UniProtKB-KW"/>
</dbReference>
<proteinExistence type="predicted"/>
<evidence type="ECO:0000313" key="1">
    <source>
        <dbReference type="EMBL" id="SUH38279.1"/>
    </source>
</evidence>
<dbReference type="AlphaFoldDB" id="A0A379WW04"/>
<organism evidence="1 2">
    <name type="scientific">Salmonella enterica I</name>
    <dbReference type="NCBI Taxonomy" id="59201"/>
    <lineage>
        <taxon>Bacteria</taxon>
        <taxon>Pseudomonadati</taxon>
        <taxon>Pseudomonadota</taxon>
        <taxon>Gammaproteobacteria</taxon>
        <taxon>Enterobacterales</taxon>
        <taxon>Enterobacteriaceae</taxon>
        <taxon>Salmonella</taxon>
    </lineage>
</organism>
<name>A0A379WW04_SALET</name>
<dbReference type="SUPFAM" id="SSF52540">
    <property type="entry name" value="P-loop containing nucleoside triphosphate hydrolases"/>
    <property type="match status" value="1"/>
</dbReference>
<gene>
    <name evidence="1" type="primary">sulA_2</name>
    <name evidence="1" type="ORF">NCTC8261_04604</name>
</gene>
<dbReference type="InterPro" id="IPR027417">
    <property type="entry name" value="P-loop_NTPase"/>
</dbReference>
<accession>A0A379WW04</accession>
<dbReference type="EMBL" id="UGXT01000002">
    <property type="protein sequence ID" value="SUH38279.1"/>
    <property type="molecule type" value="Genomic_DNA"/>
</dbReference>
<sequence>MIRALRTGNYSVVIGWMIEELTEEEHASLVEAAKVGNAVGFIIAPCTCARFTQETAFRAKNSL</sequence>